<gene>
    <name evidence="1" type="ORF">SVTN_40795</name>
</gene>
<keyword evidence="1" id="KW-0614">Plasmid</keyword>
<proteinExistence type="predicted"/>
<dbReference type="Proteomes" id="UP000031774">
    <property type="component" value="Plasmid pSVL1"/>
</dbReference>
<reference evidence="1 2" key="1">
    <citation type="submission" date="2014-12" db="EMBL/GenBank/DDBJ databases">
        <title>Complete genome sequence of Streptomyces vietnamensis strain GIMV4.0001, a genetic manipulable producer of the benzoisochromanequinone antibiotic granaticin.</title>
        <authorList>
            <person name="Deng M.R."/>
            <person name="Guo J."/>
            <person name="Ma L.Y."/>
            <person name="Feng G.D."/>
            <person name="Mo C.Y."/>
            <person name="Zhu H.H."/>
        </authorList>
    </citation>
    <scope>NUCLEOTIDE SEQUENCE [LARGE SCALE GENOMIC DNA]</scope>
    <source>
        <strain evidence="2">GIMV4.0001</strain>
        <plasmid evidence="1 2">pSVL1</plasmid>
    </source>
</reference>
<protein>
    <submittedName>
        <fullName evidence="1">Uncharacterized protein</fullName>
    </submittedName>
</protein>
<evidence type="ECO:0000313" key="2">
    <source>
        <dbReference type="Proteomes" id="UP000031774"/>
    </source>
</evidence>
<sequence>MADLFGAVIHRYSRAQALADGALVAVGADIAREARFGVPVALTAAAWADCVAWTDEDNRQTYQDESGRLWDVLWMTHHAIRRSNGGRSCTVELYRVPRDGESHESEQTWLLATCGPGDDGEPVITISLPGED</sequence>
<dbReference type="HOGENOM" id="CLU_144048_1_0_11"/>
<dbReference type="InterPro" id="IPR046480">
    <property type="entry name" value="DUF6573"/>
</dbReference>
<dbReference type="Pfam" id="PF20213">
    <property type="entry name" value="DUF6573"/>
    <property type="match status" value="1"/>
</dbReference>
<dbReference type="KEGG" id="svt:SVTN_40795"/>
<accession>A0A0B5ILP4</accession>
<geneLocation type="plasmid" evidence="1 2">
    <name>pSVL1</name>
</geneLocation>
<organism evidence="1 2">
    <name type="scientific">Streptomyces vietnamensis</name>
    <dbReference type="NCBI Taxonomy" id="362257"/>
    <lineage>
        <taxon>Bacteria</taxon>
        <taxon>Bacillati</taxon>
        <taxon>Actinomycetota</taxon>
        <taxon>Actinomycetes</taxon>
        <taxon>Kitasatosporales</taxon>
        <taxon>Streptomycetaceae</taxon>
        <taxon>Streptomyces</taxon>
    </lineage>
</organism>
<dbReference type="AlphaFoldDB" id="A0A0B5ILP4"/>
<keyword evidence="2" id="KW-1185">Reference proteome</keyword>
<name>A0A0B5ILP4_9ACTN</name>
<evidence type="ECO:0000313" key="1">
    <source>
        <dbReference type="EMBL" id="AJF70528.1"/>
    </source>
</evidence>
<dbReference type="EMBL" id="CP010408">
    <property type="protein sequence ID" value="AJF70528.1"/>
    <property type="molecule type" value="Genomic_DNA"/>
</dbReference>